<dbReference type="InterPro" id="IPR018187">
    <property type="entry name" value="Asp/Glu_racemase_AS_1"/>
</dbReference>
<dbReference type="EC" id="5.1.1.3" evidence="2 7"/>
<gene>
    <name evidence="7 8" type="primary">murI</name>
    <name evidence="8" type="ORF">CO174_00415</name>
</gene>
<organism evidence="8 9">
    <name type="scientific">Candidatus Uhrbacteria bacterium CG_4_9_14_3_um_filter_50_9</name>
    <dbReference type="NCBI Taxonomy" id="1975035"/>
    <lineage>
        <taxon>Bacteria</taxon>
        <taxon>Candidatus Uhriibacteriota</taxon>
    </lineage>
</organism>
<dbReference type="InterPro" id="IPR001920">
    <property type="entry name" value="Asp/Glu_race"/>
</dbReference>
<feature type="binding site" evidence="7">
    <location>
        <begin position="187"/>
        <end position="188"/>
    </location>
    <ligand>
        <name>substrate</name>
    </ligand>
</feature>
<dbReference type="AlphaFoldDB" id="A0A2M7XEE8"/>
<dbReference type="Gene3D" id="3.40.50.1860">
    <property type="match status" value="2"/>
</dbReference>
<proteinExistence type="inferred from homology"/>
<keyword evidence="4 7" id="KW-0573">Peptidoglycan synthesis</keyword>
<evidence type="ECO:0000256" key="5">
    <source>
        <dbReference type="ARBA" id="ARBA00023235"/>
    </source>
</evidence>
<accession>A0A2M7XEE8</accession>
<evidence type="ECO:0000256" key="7">
    <source>
        <dbReference type="HAMAP-Rule" id="MF_00258"/>
    </source>
</evidence>
<evidence type="ECO:0000256" key="4">
    <source>
        <dbReference type="ARBA" id="ARBA00022984"/>
    </source>
</evidence>
<keyword evidence="6 7" id="KW-0961">Cell wall biogenesis/degradation</keyword>
<dbReference type="InterPro" id="IPR004391">
    <property type="entry name" value="Glu_race"/>
</dbReference>
<comment type="caution">
    <text evidence="8">The sequence shown here is derived from an EMBL/GenBank/DDBJ whole genome shotgun (WGS) entry which is preliminary data.</text>
</comment>
<protein>
    <recommendedName>
        <fullName evidence="2 7">Glutamate racemase</fullName>
        <ecNumber evidence="2 7">5.1.1.3</ecNumber>
    </recommendedName>
</protein>
<comment type="similarity">
    <text evidence="7">Belongs to the aspartate/glutamate racemases family.</text>
</comment>
<keyword evidence="5 7" id="KW-0413">Isomerase</keyword>
<name>A0A2M7XEE8_9BACT</name>
<dbReference type="PANTHER" id="PTHR21198">
    <property type="entry name" value="GLUTAMATE RACEMASE"/>
    <property type="match status" value="1"/>
</dbReference>
<dbReference type="GO" id="GO:0008881">
    <property type="term" value="F:glutamate racemase activity"/>
    <property type="evidence" value="ECO:0007669"/>
    <property type="project" value="UniProtKB-UniRule"/>
</dbReference>
<dbReference type="GO" id="GO:0071555">
    <property type="term" value="P:cell wall organization"/>
    <property type="evidence" value="ECO:0007669"/>
    <property type="project" value="UniProtKB-KW"/>
</dbReference>
<dbReference type="GO" id="GO:0008360">
    <property type="term" value="P:regulation of cell shape"/>
    <property type="evidence" value="ECO:0007669"/>
    <property type="project" value="UniProtKB-KW"/>
</dbReference>
<dbReference type="PROSITE" id="PS00924">
    <property type="entry name" value="ASP_GLU_RACEMASE_2"/>
    <property type="match status" value="1"/>
</dbReference>
<feature type="active site" description="Proton donor/acceptor" evidence="7">
    <location>
        <position position="186"/>
    </location>
</feature>
<dbReference type="InterPro" id="IPR033134">
    <property type="entry name" value="Asp/Glu_racemase_AS_2"/>
</dbReference>
<sequence length="266" mass="29511">MLGVFDSGFGGLTVLRPIHETLPELSTIYLGDNARAPYGVRPQEEIYRFTLEGVRFLFAQNCQLVILACNTASAQALRRIQQEILPAEYPGRRLLGVIRPAAEYLATHGSHVGIFATPATVESNAYTHELEKLNPNVEVTQVACPGLTDLIEAGRQTGENCNQLVKHFADELFLESPKTEEVLLGCTHYPLVQTLFEKQVPRGVPVVSQGEIVAGALKDYLERHPTLKTQLDWSGQHQYFTTNGPDISKLASLFYGNEIQFQKTTL</sequence>
<comment type="function">
    <text evidence="7">Provides the (R)-glutamate required for cell wall biosynthesis.</text>
</comment>
<evidence type="ECO:0000256" key="6">
    <source>
        <dbReference type="ARBA" id="ARBA00023316"/>
    </source>
</evidence>
<comment type="catalytic activity">
    <reaction evidence="1 7">
        <text>L-glutamate = D-glutamate</text>
        <dbReference type="Rhea" id="RHEA:12813"/>
        <dbReference type="ChEBI" id="CHEBI:29985"/>
        <dbReference type="ChEBI" id="CHEBI:29986"/>
        <dbReference type="EC" id="5.1.1.3"/>
    </reaction>
</comment>
<feature type="binding site" evidence="7">
    <location>
        <begin position="6"/>
        <end position="7"/>
    </location>
    <ligand>
        <name>substrate</name>
    </ligand>
</feature>
<dbReference type="NCBIfam" id="TIGR00067">
    <property type="entry name" value="glut_race"/>
    <property type="match status" value="1"/>
</dbReference>
<dbReference type="UniPathway" id="UPA00219"/>
<keyword evidence="3 7" id="KW-0133">Cell shape</keyword>
<dbReference type="SUPFAM" id="SSF53681">
    <property type="entry name" value="Aspartate/glutamate racemase"/>
    <property type="match status" value="2"/>
</dbReference>
<evidence type="ECO:0000313" key="9">
    <source>
        <dbReference type="Proteomes" id="UP000229385"/>
    </source>
</evidence>
<dbReference type="HAMAP" id="MF_00258">
    <property type="entry name" value="Glu_racemase"/>
    <property type="match status" value="1"/>
</dbReference>
<feature type="active site" description="Proton donor/acceptor" evidence="7">
    <location>
        <position position="69"/>
    </location>
</feature>
<reference evidence="9" key="1">
    <citation type="submission" date="2017-09" db="EMBL/GenBank/DDBJ databases">
        <title>Depth-based differentiation of microbial function through sediment-hosted aquifers and enrichment of novel symbionts in the deep terrestrial subsurface.</title>
        <authorList>
            <person name="Probst A.J."/>
            <person name="Ladd B."/>
            <person name="Jarett J.K."/>
            <person name="Geller-Mcgrath D.E."/>
            <person name="Sieber C.M.K."/>
            <person name="Emerson J.B."/>
            <person name="Anantharaman K."/>
            <person name="Thomas B.C."/>
            <person name="Malmstrom R."/>
            <person name="Stieglmeier M."/>
            <person name="Klingl A."/>
            <person name="Woyke T."/>
            <person name="Ryan C.M."/>
            <person name="Banfield J.F."/>
        </authorList>
    </citation>
    <scope>NUCLEOTIDE SEQUENCE [LARGE SCALE GENOMIC DNA]</scope>
</reference>
<evidence type="ECO:0000313" key="8">
    <source>
        <dbReference type="EMBL" id="PJA46259.1"/>
    </source>
</evidence>
<evidence type="ECO:0000256" key="3">
    <source>
        <dbReference type="ARBA" id="ARBA00022960"/>
    </source>
</evidence>
<feature type="binding site" evidence="7">
    <location>
        <begin position="70"/>
        <end position="71"/>
    </location>
    <ligand>
        <name>substrate</name>
    </ligand>
</feature>
<feature type="binding site" evidence="7">
    <location>
        <begin position="38"/>
        <end position="39"/>
    </location>
    <ligand>
        <name>substrate</name>
    </ligand>
</feature>
<dbReference type="GO" id="GO:0009252">
    <property type="term" value="P:peptidoglycan biosynthetic process"/>
    <property type="evidence" value="ECO:0007669"/>
    <property type="project" value="UniProtKB-UniRule"/>
</dbReference>
<dbReference type="EMBL" id="PFWU01000005">
    <property type="protein sequence ID" value="PJA46259.1"/>
    <property type="molecule type" value="Genomic_DNA"/>
</dbReference>
<dbReference type="Proteomes" id="UP000229385">
    <property type="component" value="Unassembled WGS sequence"/>
</dbReference>
<evidence type="ECO:0000256" key="2">
    <source>
        <dbReference type="ARBA" id="ARBA00013090"/>
    </source>
</evidence>
<dbReference type="InterPro" id="IPR015942">
    <property type="entry name" value="Asp/Glu/hydantoin_racemase"/>
</dbReference>
<evidence type="ECO:0000256" key="1">
    <source>
        <dbReference type="ARBA" id="ARBA00001602"/>
    </source>
</evidence>
<dbReference type="Pfam" id="PF01177">
    <property type="entry name" value="Asp_Glu_race"/>
    <property type="match status" value="1"/>
</dbReference>
<dbReference type="PROSITE" id="PS00923">
    <property type="entry name" value="ASP_GLU_RACEMASE_1"/>
    <property type="match status" value="1"/>
</dbReference>
<comment type="pathway">
    <text evidence="7">Cell wall biogenesis; peptidoglycan biosynthesis.</text>
</comment>
<dbReference type="PANTHER" id="PTHR21198:SF2">
    <property type="entry name" value="GLUTAMATE RACEMASE"/>
    <property type="match status" value="1"/>
</dbReference>